<feature type="compositionally biased region" description="Basic and acidic residues" evidence="1">
    <location>
        <begin position="889"/>
        <end position="898"/>
    </location>
</feature>
<feature type="compositionally biased region" description="Polar residues" evidence="1">
    <location>
        <begin position="702"/>
        <end position="713"/>
    </location>
</feature>
<keyword evidence="3" id="KW-1185">Reference proteome</keyword>
<feature type="compositionally biased region" description="Polar residues" evidence="1">
    <location>
        <begin position="646"/>
        <end position="670"/>
    </location>
</feature>
<feature type="compositionally biased region" description="Low complexity" evidence="1">
    <location>
        <begin position="421"/>
        <end position="434"/>
    </location>
</feature>
<feature type="compositionally biased region" description="Polar residues" evidence="1">
    <location>
        <begin position="873"/>
        <end position="885"/>
    </location>
</feature>
<dbReference type="EMBL" id="KL197719">
    <property type="protein sequence ID" value="KDQ57716.1"/>
    <property type="molecule type" value="Genomic_DNA"/>
</dbReference>
<feature type="compositionally biased region" description="Low complexity" evidence="1">
    <location>
        <begin position="1160"/>
        <end position="1179"/>
    </location>
</feature>
<sequence length="1386" mass="147667">MTVDRQILRGGASENWDDDFDFHPNADHGASTTTSRYSNSHVSNPKHMSSLSNSKPSGNSKLQDWAEPGPSTPVKPRRIPPKAENWDDDFEDTTAAAETSPRRFHHRKTSNPQTHSNMQAKRHEPAVENWDADFADSPTHASTSKHSHSSVHARTDSYYQSSGEDDIDDDDDGDLGFADREEDHTITARSRRGLPLARLSPPPPVPPLPSGLGGDPHPFPRSPTASAFSVPTSTSGRDSATGNYSSTAHLALRPTHSGASSALAMLPPSPPIHRERERRRLRKKSRPTHLDGNLMEMMDVAENPPSVRPQSPDLLLSTSPPTQPIAIPTALDRQDHSPVASPSSPPNKTPLLSRIGSLNRKWGPNRKKRMSVGPGDITLNDANVSMDSARGRDNDKDADATPSASTKGSWFFRHAGGSGTTHGTHTSGPGPGSSAQDLTIHDVFDRSGAWTPESPTKPSSNGKKRSIPNLPKMSSSLGGANGEKLFGSPRRPTSMQVPSSRGVFARAASTNAVPVPSTNGIINGVGQRSVSTGTGGGGRRRSGSRSRSKSRGVDSSVEDLAEHEGEHQQGSRSFMGGVRRISLVGAKGKHRRGKSSVGPESIVGDDGDGIPQLPPLPPLTADLEMSRTPPDQLLPPIELQPPSPPKAQSDSSKSNRLVGSNSLPVTSGSSIDALLRPSLPAPPGSPTRTTFASPKVLPPSPYTASLGRSTHSPGTAAAVGSSVGGASGAVPRRNSLGDLKIPARISQAQVGLRRDLVMVKDFAGSVEKLKDLQSIYSSLIVEVFAVLETHHQERGPTPSVRATSPTFFHLPRPGSRARSNTNPQPTPPSTMTSSSAQRQWVSAYQVLEAKYKVAWECAELLIELGGGPPAPSKTPQEPVHQQLNTKASSESRKSRERAVTLAGDESVPPLLPGLGGSSTSSVGGTSSGVSTTASAAPNLGWRASTGRHDLSQRQLTLLRDMLNNSEPKDLDIPEEGPGLVNKHWRWGDAMGSTITLPSEESGVTGGTGGGTSPTKKKRRQSRMGMGMSGLRDMLRSLKRNALLDSSSAGSASASSIDAQGHHHHHHHHHSHTHDKHSSPQDQHDPKSGVDVPTQRRRAKTSTGPESMKSLREENVHHHNHRQESGGTPPIPSSFHHNHRPSPRRPSLASIFRFGQKTQKSTSSNNDSHNGNGSGHSRNTTDAEEEDEDWDEIDSASDLGVAFGISDGMATVKGKKGKSPYNFQQDGGRPITPGGLWGTPPNASQSSLWGEHGTSTATGTSPVPVPHASQSRATRLSNVEESAAELELQQRQSKGDHSKSKRRSSLIPSPSPRRTTSRNSLWKSGKSGSVRSVPPQLIDPPLPQGPGGIALAMTPENIKPLLENAKEVEVKLGECIGELKMLLAVRP</sequence>
<dbReference type="HOGENOM" id="CLU_250031_0_0_1"/>
<dbReference type="OrthoDB" id="2554322at2759"/>
<feature type="compositionally biased region" description="Basic residues" evidence="1">
    <location>
        <begin position="276"/>
        <end position="287"/>
    </location>
</feature>
<feature type="region of interest" description="Disordered" evidence="1">
    <location>
        <begin position="792"/>
        <end position="837"/>
    </location>
</feature>
<feature type="compositionally biased region" description="Basic residues" evidence="1">
    <location>
        <begin position="538"/>
        <end position="550"/>
    </location>
</feature>
<feature type="compositionally biased region" description="Polar residues" evidence="1">
    <location>
        <begin position="1267"/>
        <end position="1279"/>
    </location>
</feature>
<organism evidence="2 3">
    <name type="scientific">Jaapia argillacea MUCL 33604</name>
    <dbReference type="NCBI Taxonomy" id="933084"/>
    <lineage>
        <taxon>Eukaryota</taxon>
        <taxon>Fungi</taxon>
        <taxon>Dikarya</taxon>
        <taxon>Basidiomycota</taxon>
        <taxon>Agaricomycotina</taxon>
        <taxon>Agaricomycetes</taxon>
        <taxon>Agaricomycetidae</taxon>
        <taxon>Jaapiales</taxon>
        <taxon>Jaapiaceae</taxon>
        <taxon>Jaapia</taxon>
    </lineage>
</organism>
<feature type="region of interest" description="Disordered" evidence="1">
    <location>
        <begin position="1043"/>
        <end position="1195"/>
    </location>
</feature>
<name>A0A067Q544_9AGAM</name>
<feature type="compositionally biased region" description="Low complexity" evidence="1">
    <location>
        <begin position="1045"/>
        <end position="1055"/>
    </location>
</feature>
<feature type="region of interest" description="Disordered" evidence="1">
    <location>
        <begin position="1209"/>
        <end position="1341"/>
    </location>
</feature>
<feature type="compositionally biased region" description="Basic and acidic residues" evidence="1">
    <location>
        <begin position="560"/>
        <end position="569"/>
    </location>
</feature>
<dbReference type="Proteomes" id="UP000027265">
    <property type="component" value="Unassembled WGS sequence"/>
</dbReference>
<reference evidence="3" key="1">
    <citation type="journal article" date="2014" name="Proc. Natl. Acad. Sci. U.S.A.">
        <title>Extensive sampling of basidiomycete genomes demonstrates inadequacy of the white-rot/brown-rot paradigm for wood decay fungi.</title>
        <authorList>
            <person name="Riley R."/>
            <person name="Salamov A.A."/>
            <person name="Brown D.W."/>
            <person name="Nagy L.G."/>
            <person name="Floudas D."/>
            <person name="Held B.W."/>
            <person name="Levasseur A."/>
            <person name="Lombard V."/>
            <person name="Morin E."/>
            <person name="Otillar R."/>
            <person name="Lindquist E.A."/>
            <person name="Sun H."/>
            <person name="LaButti K.M."/>
            <person name="Schmutz J."/>
            <person name="Jabbour D."/>
            <person name="Luo H."/>
            <person name="Baker S.E."/>
            <person name="Pisabarro A.G."/>
            <person name="Walton J.D."/>
            <person name="Blanchette R.A."/>
            <person name="Henrissat B."/>
            <person name="Martin F."/>
            <person name="Cullen D."/>
            <person name="Hibbett D.S."/>
            <person name="Grigoriev I.V."/>
        </authorList>
    </citation>
    <scope>NUCLEOTIDE SEQUENCE [LARGE SCALE GENOMIC DNA]</scope>
    <source>
        <strain evidence="3">MUCL 33604</strain>
    </source>
</reference>
<gene>
    <name evidence="2" type="ORF">JAAARDRAFT_35403</name>
</gene>
<feature type="compositionally biased region" description="Acidic residues" evidence="1">
    <location>
        <begin position="163"/>
        <end position="174"/>
    </location>
</feature>
<proteinExistence type="predicted"/>
<evidence type="ECO:0000313" key="3">
    <source>
        <dbReference type="Proteomes" id="UP000027265"/>
    </source>
</evidence>
<feature type="compositionally biased region" description="Polar residues" evidence="1">
    <location>
        <begin position="508"/>
        <end position="521"/>
    </location>
</feature>
<feature type="compositionally biased region" description="Polar residues" evidence="1">
    <location>
        <begin position="1240"/>
        <end position="1260"/>
    </location>
</feature>
<feature type="compositionally biased region" description="Low complexity" evidence="1">
    <location>
        <begin position="49"/>
        <end position="62"/>
    </location>
</feature>
<evidence type="ECO:0000313" key="2">
    <source>
        <dbReference type="EMBL" id="KDQ57716.1"/>
    </source>
</evidence>
<protein>
    <submittedName>
        <fullName evidence="2">Uncharacterized protein</fullName>
    </submittedName>
</protein>
<feature type="compositionally biased region" description="Polar residues" evidence="1">
    <location>
        <begin position="223"/>
        <end position="248"/>
    </location>
</feature>
<accession>A0A067Q544</accession>
<feature type="compositionally biased region" description="Basic and acidic residues" evidence="1">
    <location>
        <begin position="177"/>
        <end position="186"/>
    </location>
</feature>
<feature type="compositionally biased region" description="Low complexity" evidence="1">
    <location>
        <begin position="257"/>
        <end position="266"/>
    </location>
</feature>
<feature type="region of interest" description="Disordered" evidence="1">
    <location>
        <begin position="1"/>
        <end position="734"/>
    </location>
</feature>
<dbReference type="InParanoid" id="A0A067Q544"/>
<feature type="region of interest" description="Disordered" evidence="1">
    <location>
        <begin position="992"/>
        <end position="1025"/>
    </location>
</feature>
<feature type="compositionally biased region" description="Polar residues" evidence="1">
    <location>
        <begin position="30"/>
        <end position="47"/>
    </location>
</feature>
<feature type="compositionally biased region" description="Acidic residues" evidence="1">
    <location>
        <begin position="1181"/>
        <end position="1194"/>
    </location>
</feature>
<feature type="compositionally biased region" description="Polar residues" evidence="1">
    <location>
        <begin position="110"/>
        <end position="119"/>
    </location>
</feature>
<feature type="compositionally biased region" description="Basic and acidic residues" evidence="1">
    <location>
        <begin position="389"/>
        <end position="399"/>
    </location>
</feature>
<feature type="compositionally biased region" description="Low complexity" evidence="1">
    <location>
        <begin position="917"/>
        <end position="933"/>
    </location>
</feature>
<feature type="compositionally biased region" description="Low complexity" evidence="1">
    <location>
        <begin position="819"/>
        <end position="835"/>
    </location>
</feature>
<feature type="compositionally biased region" description="Low complexity" evidence="1">
    <location>
        <begin position="1304"/>
        <end position="1320"/>
    </location>
</feature>
<feature type="compositionally biased region" description="Basic residues" evidence="1">
    <location>
        <begin position="1061"/>
        <end position="1074"/>
    </location>
</feature>
<feature type="region of interest" description="Disordered" evidence="1">
    <location>
        <begin position="868"/>
        <end position="933"/>
    </location>
</feature>
<feature type="compositionally biased region" description="Pro residues" evidence="1">
    <location>
        <begin position="200"/>
        <end position="209"/>
    </location>
</feature>
<feature type="compositionally biased region" description="Basic and acidic residues" evidence="1">
    <location>
        <begin position="1075"/>
        <end position="1087"/>
    </location>
</feature>
<evidence type="ECO:0000256" key="1">
    <source>
        <dbReference type="SAM" id="MobiDB-lite"/>
    </source>
</evidence>